<dbReference type="GO" id="GO:0016116">
    <property type="term" value="P:carotenoid metabolic process"/>
    <property type="evidence" value="ECO:0007669"/>
    <property type="project" value="InterPro"/>
</dbReference>
<organism evidence="3 4">
    <name type="scientific">Fodinibius halophilus</name>
    <dbReference type="NCBI Taxonomy" id="1736908"/>
    <lineage>
        <taxon>Bacteria</taxon>
        <taxon>Pseudomonadati</taxon>
        <taxon>Balneolota</taxon>
        <taxon>Balneolia</taxon>
        <taxon>Balneolales</taxon>
        <taxon>Balneolaceae</taxon>
        <taxon>Fodinibius</taxon>
    </lineage>
</organism>
<dbReference type="InterPro" id="IPR002937">
    <property type="entry name" value="Amino_oxidase"/>
</dbReference>
<name>A0A6M1SZG2_9BACT</name>
<evidence type="ECO:0000313" key="3">
    <source>
        <dbReference type="EMBL" id="NGP87019.1"/>
    </source>
</evidence>
<evidence type="ECO:0000259" key="2">
    <source>
        <dbReference type="Pfam" id="PF01593"/>
    </source>
</evidence>
<keyword evidence="4" id="KW-1185">Reference proteome</keyword>
<feature type="transmembrane region" description="Helical" evidence="1">
    <location>
        <begin position="7"/>
        <end position="26"/>
    </location>
</feature>
<dbReference type="Gene3D" id="3.50.50.60">
    <property type="entry name" value="FAD/NAD(P)-binding domain"/>
    <property type="match status" value="2"/>
</dbReference>
<dbReference type="PANTHER" id="PTHR46313:SF3">
    <property type="entry name" value="PROLYCOPENE ISOMERASE, CHLOROPLASTIC"/>
    <property type="match status" value="1"/>
</dbReference>
<dbReference type="SUPFAM" id="SSF51905">
    <property type="entry name" value="FAD/NAD(P)-binding domain"/>
    <property type="match status" value="1"/>
</dbReference>
<reference evidence="3 4" key="1">
    <citation type="submission" date="2020-02" db="EMBL/GenBank/DDBJ databases">
        <title>Aliifodinibius halophilus 2W32, complete genome.</title>
        <authorList>
            <person name="Li Y."/>
            <person name="Wu S."/>
        </authorList>
    </citation>
    <scope>NUCLEOTIDE SEQUENCE [LARGE SCALE GENOMIC DNA]</scope>
    <source>
        <strain evidence="3 4">2W32</strain>
    </source>
</reference>
<dbReference type="EMBL" id="JAALLS010000001">
    <property type="protein sequence ID" value="NGP87019.1"/>
    <property type="molecule type" value="Genomic_DNA"/>
</dbReference>
<dbReference type="Pfam" id="PF01593">
    <property type="entry name" value="Amino_oxidase"/>
    <property type="match status" value="1"/>
</dbReference>
<dbReference type="AlphaFoldDB" id="A0A6M1SZG2"/>
<dbReference type="RefSeq" id="WP_165265363.1">
    <property type="nucleotide sequence ID" value="NZ_JAALLS010000001.1"/>
</dbReference>
<proteinExistence type="predicted"/>
<evidence type="ECO:0000313" key="4">
    <source>
        <dbReference type="Proteomes" id="UP000479132"/>
    </source>
</evidence>
<keyword evidence="1" id="KW-0472">Membrane</keyword>
<dbReference type="GO" id="GO:0016491">
    <property type="term" value="F:oxidoreductase activity"/>
    <property type="evidence" value="ECO:0007669"/>
    <property type="project" value="InterPro"/>
</dbReference>
<protein>
    <submittedName>
        <fullName evidence="3">NAD(P)-binding protein</fullName>
    </submittedName>
</protein>
<keyword evidence="1" id="KW-0812">Transmembrane</keyword>
<dbReference type="InterPro" id="IPR045892">
    <property type="entry name" value="CrtISO-like"/>
</dbReference>
<keyword evidence="1" id="KW-1133">Transmembrane helix</keyword>
<dbReference type="Proteomes" id="UP000479132">
    <property type="component" value="Unassembled WGS sequence"/>
</dbReference>
<sequence length="498" mass="57045">MKAKKQYDIIVAGSGMGGMTAAALLANRGLKVLVLEAAHALGGCSSSYYRKGYWFESGATTLIGFDKNHPLRYLEDQTGISIPKKEIRPSMQVRQDNKVVTQFKDMDTWIEEISRVYGQREQQKRFWTLAYDLSEVVWKVSLRNHFFPPVNWKDLVPLITQNNPKDLWILPYALRSVDDVMKDYHLDRPDFRRFVNEQLMITAQSSAKETPFLFGAAALTYTNYSNYYVPGGLINMIHEIRDFILKKGGEVKTKCAVEQINRTAKGYHVHTAESSCQAPVVLSNIPVWNMPYITSGEIKDYFTDESEEYQQAWGAFTMGVVTNDNYPKNLPLHHQLHFRDSEAPKEIDSNSIFVSFSHSKDQQRAEKGKRVLNISMHTQPDFWFIDDQKEYEKRKREVSKYIVRKLDQLLPGFHSGDIIEQFSATPYTWQNWVYRKKGRVGGIPQSMARSLTDWMPAETPFPGLFLCGDTVFPGQGIPGVALSGINASKRITRYLEQS</sequence>
<dbReference type="PANTHER" id="PTHR46313">
    <property type="match status" value="1"/>
</dbReference>
<feature type="domain" description="Amine oxidase" evidence="2">
    <location>
        <begin position="16"/>
        <end position="491"/>
    </location>
</feature>
<accession>A0A6M1SZG2</accession>
<dbReference type="InterPro" id="IPR036188">
    <property type="entry name" value="FAD/NAD-bd_sf"/>
</dbReference>
<evidence type="ECO:0000256" key="1">
    <source>
        <dbReference type="SAM" id="Phobius"/>
    </source>
</evidence>
<comment type="caution">
    <text evidence="3">The sequence shown here is derived from an EMBL/GenBank/DDBJ whole genome shotgun (WGS) entry which is preliminary data.</text>
</comment>
<gene>
    <name evidence="3" type="ORF">G3569_01530</name>
</gene>